<feature type="active site" evidence="3">
    <location>
        <position position="267"/>
    </location>
</feature>
<dbReference type="InterPro" id="IPR029510">
    <property type="entry name" value="Ald_DH_CS_GLU"/>
</dbReference>
<proteinExistence type="inferred from homology"/>
<dbReference type="PANTHER" id="PTHR11699">
    <property type="entry name" value="ALDEHYDE DEHYDROGENASE-RELATED"/>
    <property type="match status" value="1"/>
</dbReference>
<dbReference type="SUPFAM" id="SSF53720">
    <property type="entry name" value="ALDH-like"/>
    <property type="match status" value="1"/>
</dbReference>
<dbReference type="RefSeq" id="WP_062087029.1">
    <property type="nucleotide sequence ID" value="NZ_FCOK02000022.1"/>
</dbReference>
<evidence type="ECO:0000256" key="4">
    <source>
        <dbReference type="RuleBase" id="RU003345"/>
    </source>
</evidence>
<dbReference type="InterPro" id="IPR015590">
    <property type="entry name" value="Aldehyde_DH_dom"/>
</dbReference>
<dbReference type="PROSITE" id="PS00070">
    <property type="entry name" value="ALDEHYDE_DEHYDR_CYS"/>
    <property type="match status" value="1"/>
</dbReference>
<dbReference type="EMBL" id="FCOK02000022">
    <property type="protein sequence ID" value="SAL37490.1"/>
    <property type="molecule type" value="Genomic_DNA"/>
</dbReference>
<evidence type="ECO:0000256" key="2">
    <source>
        <dbReference type="ARBA" id="ARBA00023002"/>
    </source>
</evidence>
<dbReference type="PROSITE" id="PS00687">
    <property type="entry name" value="ALDEHYDE_DEHYDR_GLU"/>
    <property type="match status" value="1"/>
</dbReference>
<dbReference type="FunFam" id="3.40.309.10:FF:000012">
    <property type="entry name" value="Betaine aldehyde dehydrogenase"/>
    <property type="match status" value="1"/>
</dbReference>
<dbReference type="InterPro" id="IPR016161">
    <property type="entry name" value="Ald_DH/histidinol_DH"/>
</dbReference>
<dbReference type="CDD" id="cd07112">
    <property type="entry name" value="ALDH_GABALDH-PuuC"/>
    <property type="match status" value="1"/>
</dbReference>
<dbReference type="AlphaFoldDB" id="A0A158H1A8"/>
<evidence type="ECO:0000313" key="6">
    <source>
        <dbReference type="EMBL" id="SAL37490.1"/>
    </source>
</evidence>
<dbReference type="GO" id="GO:0004030">
    <property type="term" value="F:aldehyde dehydrogenase [NAD(P)+] activity"/>
    <property type="evidence" value="ECO:0007669"/>
    <property type="project" value="UniProtKB-ARBA"/>
</dbReference>
<dbReference type="Gene3D" id="3.40.605.10">
    <property type="entry name" value="Aldehyde Dehydrogenase, Chain A, domain 1"/>
    <property type="match status" value="1"/>
</dbReference>
<keyword evidence="2 4" id="KW-0560">Oxidoreductase</keyword>
<sequence>MSNVTRPDFATRATNLSIEGRAFINGDFVGALSERTFHTINPATGKVLAEVAECDVADVNRAVEAARRAFEDGRWRNLSPKDRKWALLRLADLVESNIEELALLESLDTGKPVDDALAVDLPDCIETLRWHAEAIDKLYDQVSPTAGDVVSLIVREPIGVVAAVIPWNFPLVILALKVAPALAAGNSIIVKPAEQTPLTAIRFAALAAEAGIPAGVFNVLPGYGETAGQALGRHMDVDCLTFTGSTEVGRYFLKYAAESNIKRITLELGGKSPVIVMEDVTDLQPVVEQIAKGILFSQGENCSAGSRLLVHEGVKDRLLAAVVEHFKTWRVGNPLVAGTKLGAVIEERHMERILGYIEAGVSEGGRIVLGGKRILQETGGFFIEPTVFDSVDNKMKIAREEIFGPVLSTITFRDTDDAVRIANDSDYGLAASLYTNDLHTAHKVSRAIRAGTVSVNCFSEGDQSVPFGGFKQSGFGGREKSFAAHDQYSQLKTIWIQLR</sequence>
<name>A0A158H1A8_9BURK</name>
<feature type="domain" description="Aldehyde dehydrogenase" evidence="5">
    <location>
        <begin position="33"/>
        <end position="494"/>
    </location>
</feature>
<dbReference type="InterPro" id="IPR016162">
    <property type="entry name" value="Ald_DH_N"/>
</dbReference>
<dbReference type="OrthoDB" id="6187633at2"/>
<dbReference type="FunFam" id="3.40.605.10:FF:000001">
    <property type="entry name" value="Aldehyde dehydrogenase 1"/>
    <property type="match status" value="1"/>
</dbReference>
<evidence type="ECO:0000256" key="3">
    <source>
        <dbReference type="PROSITE-ProRule" id="PRU10007"/>
    </source>
</evidence>
<dbReference type="Gene3D" id="3.40.309.10">
    <property type="entry name" value="Aldehyde Dehydrogenase, Chain A, domain 2"/>
    <property type="match status" value="1"/>
</dbReference>
<protein>
    <submittedName>
        <fullName evidence="6">Aldehyde dehydrogenase</fullName>
    </submittedName>
</protein>
<evidence type="ECO:0000259" key="5">
    <source>
        <dbReference type="Pfam" id="PF00171"/>
    </source>
</evidence>
<evidence type="ECO:0000256" key="1">
    <source>
        <dbReference type="ARBA" id="ARBA00009986"/>
    </source>
</evidence>
<dbReference type="Proteomes" id="UP000054683">
    <property type="component" value="Unassembled WGS sequence"/>
</dbReference>
<dbReference type="Pfam" id="PF00171">
    <property type="entry name" value="Aldedh"/>
    <property type="match status" value="1"/>
</dbReference>
<evidence type="ECO:0000313" key="7">
    <source>
        <dbReference type="Proteomes" id="UP000054683"/>
    </source>
</evidence>
<accession>A0A158H1A8</accession>
<gene>
    <name evidence="6" type="ORF">AWB69_03654</name>
</gene>
<organism evidence="6 7">
    <name type="scientific">Caballeronia udeis</name>
    <dbReference type="NCBI Taxonomy" id="1232866"/>
    <lineage>
        <taxon>Bacteria</taxon>
        <taxon>Pseudomonadati</taxon>
        <taxon>Pseudomonadota</taxon>
        <taxon>Betaproteobacteria</taxon>
        <taxon>Burkholderiales</taxon>
        <taxon>Burkholderiaceae</taxon>
        <taxon>Caballeronia</taxon>
    </lineage>
</organism>
<dbReference type="InterPro" id="IPR016163">
    <property type="entry name" value="Ald_DH_C"/>
</dbReference>
<comment type="similarity">
    <text evidence="1 4">Belongs to the aldehyde dehydrogenase family.</text>
</comment>
<reference evidence="6 7" key="1">
    <citation type="submission" date="2016-01" db="EMBL/GenBank/DDBJ databases">
        <authorList>
            <person name="Oliw E.H."/>
        </authorList>
    </citation>
    <scope>NUCLEOTIDE SEQUENCE [LARGE SCALE GENOMIC DNA]</scope>
    <source>
        <strain evidence="6">LMG 27134</strain>
    </source>
</reference>
<dbReference type="InterPro" id="IPR016160">
    <property type="entry name" value="Ald_DH_CS_CYS"/>
</dbReference>